<evidence type="ECO:0000256" key="1">
    <source>
        <dbReference type="ARBA" id="ARBA00022617"/>
    </source>
</evidence>
<evidence type="ECO:0000256" key="5">
    <source>
        <dbReference type="SAM" id="MobiDB-lite"/>
    </source>
</evidence>
<dbReference type="Pfam" id="PF13442">
    <property type="entry name" value="Cytochrome_CBB3"/>
    <property type="match status" value="1"/>
</dbReference>
<feature type="chain" id="PRO_5006623704" evidence="6">
    <location>
        <begin position="22"/>
        <end position="176"/>
    </location>
</feature>
<feature type="domain" description="Cytochrome c" evidence="7">
    <location>
        <begin position="51"/>
        <end position="141"/>
    </location>
</feature>
<feature type="signal peptide" evidence="6">
    <location>
        <begin position="1"/>
        <end position="21"/>
    </location>
</feature>
<accession>A0A0S4L4Z7</accession>
<evidence type="ECO:0000256" key="2">
    <source>
        <dbReference type="ARBA" id="ARBA00022723"/>
    </source>
</evidence>
<evidence type="ECO:0000259" key="7">
    <source>
        <dbReference type="PROSITE" id="PS51007"/>
    </source>
</evidence>
<feature type="region of interest" description="Disordered" evidence="5">
    <location>
        <begin position="154"/>
        <end position="176"/>
    </location>
</feature>
<protein>
    <submittedName>
        <fullName evidence="8">Putative Monoheme cytochrome c</fullName>
    </submittedName>
</protein>
<feature type="compositionally biased region" description="Basic residues" evidence="5">
    <location>
        <begin position="167"/>
        <end position="176"/>
    </location>
</feature>
<keyword evidence="3 4" id="KW-0408">Iron</keyword>
<evidence type="ECO:0000313" key="8">
    <source>
        <dbReference type="EMBL" id="CUS32769.1"/>
    </source>
</evidence>
<evidence type="ECO:0000256" key="4">
    <source>
        <dbReference type="PROSITE-ProRule" id="PRU00433"/>
    </source>
</evidence>
<dbReference type="Proteomes" id="UP000199032">
    <property type="component" value="Unassembled WGS sequence"/>
</dbReference>
<dbReference type="InterPro" id="IPR009056">
    <property type="entry name" value="Cyt_c-like_dom"/>
</dbReference>
<evidence type="ECO:0000313" key="9">
    <source>
        <dbReference type="Proteomes" id="UP000199032"/>
    </source>
</evidence>
<proteinExistence type="predicted"/>
<organism evidence="8 9">
    <name type="scientific">Candidatus Nitrospira nitrosa</name>
    <dbReference type="NCBI Taxonomy" id="1742972"/>
    <lineage>
        <taxon>Bacteria</taxon>
        <taxon>Pseudomonadati</taxon>
        <taxon>Nitrospirota</taxon>
        <taxon>Nitrospiria</taxon>
        <taxon>Nitrospirales</taxon>
        <taxon>Nitrospiraceae</taxon>
        <taxon>Nitrospira</taxon>
    </lineage>
</organism>
<dbReference type="EMBL" id="CZQA01000001">
    <property type="protein sequence ID" value="CUS32769.1"/>
    <property type="molecule type" value="Genomic_DNA"/>
</dbReference>
<keyword evidence="2 4" id="KW-0479">Metal-binding</keyword>
<keyword evidence="1 4" id="KW-0349">Heme</keyword>
<dbReference type="SUPFAM" id="SSF46626">
    <property type="entry name" value="Cytochrome c"/>
    <property type="match status" value="1"/>
</dbReference>
<dbReference type="PROSITE" id="PS51007">
    <property type="entry name" value="CYTC"/>
    <property type="match status" value="1"/>
</dbReference>
<dbReference type="RefSeq" id="WP_090744005.1">
    <property type="nucleotide sequence ID" value="NZ_CZQA01000001.1"/>
</dbReference>
<name>A0A0S4L4Z7_9BACT</name>
<keyword evidence="9" id="KW-1185">Reference proteome</keyword>
<gene>
    <name evidence="8" type="ORF">COMA1_10803</name>
</gene>
<sequence>MKTSLLMVMVASLYFAVSADAAERHMMQPVVPADKLAEARALKNPLSNTPEVIENGKSLYNGKGGCVTCHGIEGDGKGPGAVSMNPAPRNFQHHGFWHHRTEGEVFWAIKYGSPGTAMIAFGSVLSDNEIWALIHYEQTFSARHGMMGHREGMGPGGDMGGREGMGHRGRRGGMTE</sequence>
<dbReference type="GO" id="GO:0020037">
    <property type="term" value="F:heme binding"/>
    <property type="evidence" value="ECO:0007669"/>
    <property type="project" value="InterPro"/>
</dbReference>
<reference evidence="8 9" key="1">
    <citation type="submission" date="2015-10" db="EMBL/GenBank/DDBJ databases">
        <authorList>
            <person name="Gilbert D.G."/>
        </authorList>
    </citation>
    <scope>NUCLEOTIDE SEQUENCE [LARGE SCALE GENOMIC DNA]</scope>
    <source>
        <strain evidence="8">COMA1</strain>
    </source>
</reference>
<dbReference type="GO" id="GO:0046872">
    <property type="term" value="F:metal ion binding"/>
    <property type="evidence" value="ECO:0007669"/>
    <property type="project" value="UniProtKB-KW"/>
</dbReference>
<dbReference type="OrthoDB" id="9797504at2"/>
<dbReference type="GO" id="GO:0009055">
    <property type="term" value="F:electron transfer activity"/>
    <property type="evidence" value="ECO:0007669"/>
    <property type="project" value="InterPro"/>
</dbReference>
<evidence type="ECO:0000256" key="3">
    <source>
        <dbReference type="ARBA" id="ARBA00023004"/>
    </source>
</evidence>
<dbReference type="InterPro" id="IPR036909">
    <property type="entry name" value="Cyt_c-like_dom_sf"/>
</dbReference>
<evidence type="ECO:0000256" key="6">
    <source>
        <dbReference type="SAM" id="SignalP"/>
    </source>
</evidence>
<dbReference type="Gene3D" id="1.10.760.10">
    <property type="entry name" value="Cytochrome c-like domain"/>
    <property type="match status" value="1"/>
</dbReference>
<dbReference type="STRING" id="1742972.COMA1_10803"/>
<dbReference type="AlphaFoldDB" id="A0A0S4L4Z7"/>
<keyword evidence="6" id="KW-0732">Signal</keyword>